<feature type="domain" description="C2H2-type" evidence="14">
    <location>
        <begin position="373"/>
        <end position="400"/>
    </location>
</feature>
<evidence type="ECO:0000256" key="8">
    <source>
        <dbReference type="ARBA" id="ARBA00023125"/>
    </source>
</evidence>
<dbReference type="FunFam" id="3.30.160.60:FF:000624">
    <property type="entry name" value="zinc finger protein 697"/>
    <property type="match status" value="2"/>
</dbReference>
<dbReference type="GO" id="GO:0008270">
    <property type="term" value="F:zinc ion binding"/>
    <property type="evidence" value="ECO:0007669"/>
    <property type="project" value="UniProtKB-UniRule"/>
</dbReference>
<evidence type="ECO:0000256" key="4">
    <source>
        <dbReference type="ARBA" id="ARBA00022737"/>
    </source>
</evidence>
<feature type="domain" description="C2H2-type" evidence="14">
    <location>
        <begin position="819"/>
        <end position="846"/>
    </location>
</feature>
<dbReference type="FunFam" id="3.30.160.60:FF:000557">
    <property type="entry name" value="zinc finger and SCAN domain-containing protein 29"/>
    <property type="match status" value="1"/>
</dbReference>
<keyword evidence="17" id="KW-1185">Reference proteome</keyword>
<comment type="caution">
    <text evidence="16">The sequence shown here is derived from an EMBL/GenBank/DDBJ whole genome shotgun (WGS) entry which is preliminary data.</text>
</comment>
<keyword evidence="6 12" id="KW-0862">Zinc</keyword>
<dbReference type="PANTHER" id="PTHR16515">
    <property type="entry name" value="PR DOMAIN ZINC FINGER PROTEIN"/>
    <property type="match status" value="1"/>
</dbReference>
<dbReference type="InterPro" id="IPR013087">
    <property type="entry name" value="Znf_C2H2_type"/>
</dbReference>
<feature type="domain" description="C2H2-type" evidence="14">
    <location>
        <begin position="734"/>
        <end position="761"/>
    </location>
</feature>
<evidence type="ECO:0000256" key="5">
    <source>
        <dbReference type="ARBA" id="ARBA00022771"/>
    </source>
</evidence>
<dbReference type="PROSITE" id="PS00028">
    <property type="entry name" value="ZINC_FINGER_C2H2_1"/>
    <property type="match status" value="16"/>
</dbReference>
<feature type="domain" description="C2H2-type" evidence="14">
    <location>
        <begin position="401"/>
        <end position="429"/>
    </location>
</feature>
<evidence type="ECO:0000259" key="15">
    <source>
        <dbReference type="PROSITE" id="PS51915"/>
    </source>
</evidence>
<dbReference type="InterPro" id="IPR012934">
    <property type="entry name" value="Znf_AD"/>
</dbReference>
<feature type="domain" description="C2H2-type" evidence="14">
    <location>
        <begin position="762"/>
        <end position="790"/>
    </location>
</feature>
<dbReference type="SMART" id="SM00355">
    <property type="entry name" value="ZnF_C2H2"/>
    <property type="match status" value="18"/>
</dbReference>
<evidence type="ECO:0000259" key="14">
    <source>
        <dbReference type="PROSITE" id="PS50157"/>
    </source>
</evidence>
<feature type="binding site" evidence="12">
    <location>
        <position position="121"/>
    </location>
    <ligand>
        <name>Zn(2+)</name>
        <dbReference type="ChEBI" id="CHEBI:29105"/>
    </ligand>
</feature>
<feature type="domain" description="ZAD" evidence="15">
    <location>
        <begin position="73"/>
        <end position="148"/>
    </location>
</feature>
<feature type="binding site" evidence="12">
    <location>
        <position position="124"/>
    </location>
    <ligand>
        <name>Zn(2+)</name>
        <dbReference type="ChEBI" id="CHEBI:29105"/>
    </ligand>
</feature>
<evidence type="ECO:0000256" key="11">
    <source>
        <dbReference type="PROSITE-ProRule" id="PRU00042"/>
    </source>
</evidence>
<keyword evidence="7" id="KW-0805">Transcription regulation</keyword>
<dbReference type="PANTHER" id="PTHR16515:SF55">
    <property type="entry name" value="C2H2-TYPE DOMAIN-CONTAINING PROTEIN"/>
    <property type="match status" value="1"/>
</dbReference>
<dbReference type="InterPro" id="IPR036236">
    <property type="entry name" value="Znf_C2H2_sf"/>
</dbReference>
<keyword evidence="5 11" id="KW-0863">Zinc-finger</keyword>
<dbReference type="InterPro" id="IPR050331">
    <property type="entry name" value="Zinc_finger"/>
</dbReference>
<evidence type="ECO:0000256" key="3">
    <source>
        <dbReference type="ARBA" id="ARBA00022723"/>
    </source>
</evidence>
<reference evidence="16 17" key="1">
    <citation type="submission" date="2017-12" db="EMBL/GenBank/DDBJ databases">
        <title>Hemimetabolous genomes reveal molecular basis of termite eusociality.</title>
        <authorList>
            <person name="Harrison M.C."/>
            <person name="Jongepier E."/>
            <person name="Robertson H.M."/>
            <person name="Arning N."/>
            <person name="Bitard-Feildel T."/>
            <person name="Chao H."/>
            <person name="Childers C.P."/>
            <person name="Dinh H."/>
            <person name="Doddapaneni H."/>
            <person name="Dugan S."/>
            <person name="Gowin J."/>
            <person name="Greiner C."/>
            <person name="Han Y."/>
            <person name="Hu H."/>
            <person name="Hughes D.S.T."/>
            <person name="Huylmans A.-K."/>
            <person name="Kemena C."/>
            <person name="Kremer L.P.M."/>
            <person name="Lee S.L."/>
            <person name="Lopez-Ezquerra A."/>
            <person name="Mallet L."/>
            <person name="Monroy-Kuhn J.M."/>
            <person name="Moser A."/>
            <person name="Murali S.C."/>
            <person name="Muzny D.M."/>
            <person name="Otani S."/>
            <person name="Piulachs M.-D."/>
            <person name="Poelchau M."/>
            <person name="Qu J."/>
            <person name="Schaub F."/>
            <person name="Wada-Katsumata A."/>
            <person name="Worley K.C."/>
            <person name="Xie Q."/>
            <person name="Ylla G."/>
            <person name="Poulsen M."/>
            <person name="Gibbs R.A."/>
            <person name="Schal C."/>
            <person name="Richards S."/>
            <person name="Belles X."/>
            <person name="Korb J."/>
            <person name="Bornberg-Bauer E."/>
        </authorList>
    </citation>
    <scope>NUCLEOTIDE SEQUENCE [LARGE SCALE GENOMIC DNA]</scope>
    <source>
        <tissue evidence="16">Whole body</tissue>
    </source>
</reference>
<dbReference type="SUPFAM" id="SSF57667">
    <property type="entry name" value="beta-beta-alpha zinc fingers"/>
    <property type="match status" value="8"/>
</dbReference>
<keyword evidence="3 12" id="KW-0479">Metal-binding</keyword>
<feature type="binding site" evidence="12">
    <location>
        <position position="78"/>
    </location>
    <ligand>
        <name>Zn(2+)</name>
        <dbReference type="ChEBI" id="CHEBI:29105"/>
    </ligand>
</feature>
<dbReference type="InParanoid" id="A0A2J7QNS5"/>
<dbReference type="EMBL" id="NEVH01012566">
    <property type="protein sequence ID" value="PNF30193.1"/>
    <property type="molecule type" value="Genomic_DNA"/>
</dbReference>
<evidence type="ECO:0000313" key="17">
    <source>
        <dbReference type="Proteomes" id="UP000235965"/>
    </source>
</evidence>
<dbReference type="SMART" id="SM00868">
    <property type="entry name" value="zf-AD"/>
    <property type="match status" value="1"/>
</dbReference>
<feature type="binding site" evidence="12">
    <location>
        <position position="75"/>
    </location>
    <ligand>
        <name>Zn(2+)</name>
        <dbReference type="ChEBI" id="CHEBI:29105"/>
    </ligand>
</feature>
<accession>A0A2J7QNS5</accession>
<keyword evidence="9" id="KW-0804">Transcription</keyword>
<feature type="domain" description="C2H2-type" evidence="14">
    <location>
        <begin position="847"/>
        <end position="874"/>
    </location>
</feature>
<feature type="domain" description="C2H2-type" evidence="14">
    <location>
        <begin position="561"/>
        <end position="588"/>
    </location>
</feature>
<dbReference type="Pfam" id="PF00096">
    <property type="entry name" value="zf-C2H2"/>
    <property type="match status" value="8"/>
</dbReference>
<protein>
    <submittedName>
        <fullName evidence="16">Uncharacterized protein</fullName>
    </submittedName>
</protein>
<dbReference type="FunFam" id="3.30.160.60:FF:001370">
    <property type="entry name" value="Zinc finger protein"/>
    <property type="match status" value="1"/>
</dbReference>
<sequence>MIIYNYRGDRVKSSVNFTFCTMEEKSSSTVCRSTMKNCKNEDTGNEMIIRVETKSRESMDSSCKREEFECKEQLCRLCACTIGTGIYIFSGTGREQQLANKINTCLPITVTVTDLLPKQLCVSCSNKLNICFDFAETCIKAEMELKRIMKIHPLDFPLSSSMTASYNYFNHAIRDDCEGNTADSQLGELNDDTDGDKIYGCPLCHDGNMILQKGLCNAEQIDIADASQFSKNGEIVEMCDVAEEYGDKQLEKSESKNDSPVIDFSYTQKDDSRDTKYSSGGKDMEDIPPTTFLCRFCGNFCPDLKSSLVHSKYHVNESGLPCVLCDTYFTKETDLENHFRNHSFEVHNRFAKVQNECSEQKTETHVLNDTRLSKCSECGKIFGTAERLSFHTQFHYGTRPLVCERCTKEFTSENMLFRHMNLVHGGTETCKKCGTVFMSKVKLDTHACELMKQPFRCKICRKQFQDTVMLKKHMASHNFILAKPFQCSQCDTSFTHISKLNMHVRIFHCSPLTPQICVKCNVCGEVFPNMECALLHTEKHTTPDLLDDFKSVEEIEATMLFCCEYCESLFTHMEHLLQHISEHSGFNPYHCSYCNMLFPDHNQMKFHKKYHVEHENRHDELSLFSIPLLFVCEKCEKSFNTWKGLQIHYNILHNGYPKRNSQNAEQKKCRDEKPEFHLCEDCGESFKKRADLRRHQLKEHRPQNRFPCEECGKVLLHYSGLIIHRRQHTGEKPFMCDVCGKSFPQGPAMYTHRRTHTRDYPYRCEICGQTFNNKGDLNNHRRSKHTKERPFTCNVCNKSFLTSGVYYQHKQLHAGIRKYKCAHCDRAFSRWNALSIHTKSHTGEKPHACHVCGRGFAQKGDMKKHMRTQHGVIK</sequence>
<dbReference type="GO" id="GO:0003690">
    <property type="term" value="F:double-stranded DNA binding"/>
    <property type="evidence" value="ECO:0007669"/>
    <property type="project" value="UniProtKB-ARBA"/>
</dbReference>
<dbReference type="PROSITE" id="PS50157">
    <property type="entry name" value="ZINC_FINGER_C2H2_2"/>
    <property type="match status" value="15"/>
</dbReference>
<feature type="domain" description="C2H2-type" evidence="14">
    <location>
        <begin position="455"/>
        <end position="477"/>
    </location>
</feature>
<dbReference type="Proteomes" id="UP000235965">
    <property type="component" value="Unassembled WGS sequence"/>
</dbReference>
<dbReference type="STRING" id="105785.A0A2J7QNS5"/>
<dbReference type="SUPFAM" id="SSF57716">
    <property type="entry name" value="Glucocorticoid receptor-like (DNA-binding domain)"/>
    <property type="match status" value="1"/>
</dbReference>
<dbReference type="Pfam" id="PF12874">
    <property type="entry name" value="zf-met"/>
    <property type="match status" value="1"/>
</dbReference>
<evidence type="ECO:0000256" key="1">
    <source>
        <dbReference type="ARBA" id="ARBA00004123"/>
    </source>
</evidence>
<evidence type="ECO:0000256" key="10">
    <source>
        <dbReference type="ARBA" id="ARBA00023242"/>
    </source>
</evidence>
<keyword evidence="10" id="KW-0539">Nucleus</keyword>
<dbReference type="Gene3D" id="3.40.1800.20">
    <property type="match status" value="1"/>
</dbReference>
<evidence type="ECO:0000256" key="9">
    <source>
        <dbReference type="ARBA" id="ARBA00023163"/>
    </source>
</evidence>
<dbReference type="Pfam" id="PF13912">
    <property type="entry name" value="zf-C2H2_6"/>
    <property type="match status" value="1"/>
</dbReference>
<feature type="domain" description="C2H2-type" evidence="14">
    <location>
        <begin position="485"/>
        <end position="508"/>
    </location>
</feature>
<name>A0A2J7QNS5_9NEOP</name>
<dbReference type="GO" id="GO:0005634">
    <property type="term" value="C:nucleus"/>
    <property type="evidence" value="ECO:0007669"/>
    <property type="project" value="UniProtKB-SubCell"/>
</dbReference>
<feature type="domain" description="C2H2-type" evidence="14">
    <location>
        <begin position="677"/>
        <end position="705"/>
    </location>
</feature>
<dbReference type="Gene3D" id="3.30.160.60">
    <property type="entry name" value="Classic Zinc Finger"/>
    <property type="match status" value="12"/>
</dbReference>
<keyword evidence="4" id="KW-0677">Repeat</keyword>
<dbReference type="FunFam" id="3.30.160.60:FF:000065">
    <property type="entry name" value="B-cell CLL/lymphoma 6, member B"/>
    <property type="match status" value="2"/>
</dbReference>
<feature type="region of interest" description="Disordered" evidence="13">
    <location>
        <begin position="250"/>
        <end position="283"/>
    </location>
</feature>
<feature type="domain" description="C2H2-type" evidence="14">
    <location>
        <begin position="791"/>
        <end position="818"/>
    </location>
</feature>
<proteinExistence type="inferred from homology"/>
<evidence type="ECO:0000256" key="2">
    <source>
        <dbReference type="ARBA" id="ARBA00006991"/>
    </source>
</evidence>
<feature type="domain" description="C2H2-type" evidence="14">
    <location>
        <begin position="589"/>
        <end position="616"/>
    </location>
</feature>
<dbReference type="Pfam" id="PF07776">
    <property type="entry name" value="zf-AD"/>
    <property type="match status" value="1"/>
</dbReference>
<feature type="domain" description="C2H2-type" evidence="14">
    <location>
        <begin position="706"/>
        <end position="733"/>
    </location>
</feature>
<evidence type="ECO:0000313" key="16">
    <source>
        <dbReference type="EMBL" id="PNF30193.1"/>
    </source>
</evidence>
<evidence type="ECO:0000256" key="6">
    <source>
        <dbReference type="ARBA" id="ARBA00022833"/>
    </source>
</evidence>
<comment type="subcellular location">
    <subcellularLocation>
        <location evidence="1">Nucleus</location>
    </subcellularLocation>
</comment>
<comment type="similarity">
    <text evidence="2">Belongs to the krueppel C2H2-type zinc-finger protein family.</text>
</comment>
<evidence type="ECO:0000256" key="7">
    <source>
        <dbReference type="ARBA" id="ARBA00023015"/>
    </source>
</evidence>
<dbReference type="PROSITE" id="PS51915">
    <property type="entry name" value="ZAD"/>
    <property type="match status" value="1"/>
</dbReference>
<gene>
    <name evidence="16" type="ORF">B7P43_G08426</name>
</gene>
<evidence type="ECO:0000256" key="12">
    <source>
        <dbReference type="PROSITE-ProRule" id="PRU01263"/>
    </source>
</evidence>
<feature type="domain" description="C2H2-type" evidence="14">
    <location>
        <begin position="320"/>
        <end position="347"/>
    </location>
</feature>
<keyword evidence="8" id="KW-0238">DNA-binding</keyword>
<organism evidence="16 17">
    <name type="scientific">Cryptotermes secundus</name>
    <dbReference type="NCBI Taxonomy" id="105785"/>
    <lineage>
        <taxon>Eukaryota</taxon>
        <taxon>Metazoa</taxon>
        <taxon>Ecdysozoa</taxon>
        <taxon>Arthropoda</taxon>
        <taxon>Hexapoda</taxon>
        <taxon>Insecta</taxon>
        <taxon>Pterygota</taxon>
        <taxon>Neoptera</taxon>
        <taxon>Polyneoptera</taxon>
        <taxon>Dictyoptera</taxon>
        <taxon>Blattodea</taxon>
        <taxon>Blattoidea</taxon>
        <taxon>Termitoidae</taxon>
        <taxon>Kalotermitidae</taxon>
        <taxon>Cryptotermitinae</taxon>
        <taxon>Cryptotermes</taxon>
    </lineage>
</organism>
<dbReference type="AlphaFoldDB" id="A0A2J7QNS5"/>
<dbReference type="OrthoDB" id="3437960at2759"/>
<feature type="domain" description="C2H2-type" evidence="14">
    <location>
        <begin position="630"/>
        <end position="658"/>
    </location>
</feature>
<dbReference type="GO" id="GO:0010468">
    <property type="term" value="P:regulation of gene expression"/>
    <property type="evidence" value="ECO:0007669"/>
    <property type="project" value="TreeGrafter"/>
</dbReference>
<evidence type="ECO:0000256" key="13">
    <source>
        <dbReference type="SAM" id="MobiDB-lite"/>
    </source>
</evidence>